<keyword evidence="5" id="KW-0832">Ubl conjugation</keyword>
<evidence type="ECO:0000256" key="1">
    <source>
        <dbReference type="ARBA" id="ARBA00004906"/>
    </source>
</evidence>
<dbReference type="Pfam" id="PF00888">
    <property type="entry name" value="Cullin"/>
    <property type="match status" value="1"/>
</dbReference>
<evidence type="ECO:0000256" key="4">
    <source>
        <dbReference type="ARBA" id="ARBA00022786"/>
    </source>
</evidence>
<dbReference type="SUPFAM" id="SSF46785">
    <property type="entry name" value="Winged helix' DNA-binding domain"/>
    <property type="match status" value="1"/>
</dbReference>
<keyword evidence="3" id="KW-1017">Isopeptide bond</keyword>
<dbReference type="FunFam" id="1.20.1310.10:FF:000011">
    <property type="entry name" value="Cullin 1"/>
    <property type="match status" value="1"/>
</dbReference>
<dbReference type="Gene3D" id="1.20.1310.10">
    <property type="entry name" value="Cullin Repeats"/>
    <property type="match status" value="4"/>
</dbReference>
<reference evidence="9 11" key="2">
    <citation type="submission" date="2018-11" db="EMBL/GenBank/DDBJ databases">
        <authorList>
            <consortium name="Pathogen Informatics"/>
        </authorList>
    </citation>
    <scope>NUCLEOTIDE SEQUENCE [LARGE SCALE GENOMIC DNA]</scope>
</reference>
<comment type="pathway">
    <text evidence="1">Protein modification; protein ubiquitination.</text>
</comment>
<reference evidence="12" key="1">
    <citation type="submission" date="2016-04" db="UniProtKB">
        <authorList>
            <consortium name="WormBaseParasite"/>
        </authorList>
    </citation>
    <scope>IDENTIFICATION</scope>
</reference>
<proteinExistence type="inferred from homology"/>
<dbReference type="InterPro" id="IPR059120">
    <property type="entry name" value="Cullin-like_AB"/>
</dbReference>
<sequence length="682" mass="79555">MPTTIEPSNEQETRANGIWSELVIGLKQIYDRESMAASRYMLLSNFLIFQKGEELHGEDVLHYYMREWDSYRFSSKVVGGIFSYLNRHWVKRELDEGCSDVYEIYALALVTWRDVLFAQLRKTVTNEVLKLIERERNGEKINTGLISGVINCYVELGIHPTDRITLHVYKFAFENKFLEETEAYFTRESSEFLQKHPFTDYMKKVQTRLEEERNRCELYLHESTQSLLAYTLEKVLITKQLDLFQHEFGQLLETDNDEYLALMYILCERVENGLQELKSTLEKHVGRQGDAVIDKVADIAINDPKLYVAKILEVHKRYSQMASAAFKSDAGFVQALDKACTTFINKNAVTKKANTASKSPELLARYCDLVLKKNLKSPEEEEIEEALQNIMVVFKYVEDKDVFQKFYIKMFAKRLVTEQSQSAEAESNMISKLKQMCGFEYTNKLQRMFTDMNLSKDVTEKFKAHLLNSHVNVGLDFSVMVLGAGAWPLTASYIFDLPRQFGRCIDLFSEFYHDQHTGRKLTWLFSLSRGELITNCFHRKYTFIASTSQMAILLLYNDSTAISFGDLIIGTKIKQEQLLPVFKKLKIDLSKAMSRNEIRQETVEIQKFVDDDRRMIIQAAIVRIMKMRKRLKHNQLLSEVIAQLTPRFKPRVPMIKKCIDILIEKEYIQRIEGEYDLYEYLA</sequence>
<dbReference type="GO" id="GO:0010564">
    <property type="term" value="P:regulation of cell cycle process"/>
    <property type="evidence" value="ECO:0007669"/>
    <property type="project" value="UniProtKB-ARBA"/>
</dbReference>
<evidence type="ECO:0000313" key="10">
    <source>
        <dbReference type="Proteomes" id="UP000038040"/>
    </source>
</evidence>
<dbReference type="Proteomes" id="UP000274756">
    <property type="component" value="Unassembled WGS sequence"/>
</dbReference>
<dbReference type="InterPro" id="IPR016159">
    <property type="entry name" value="Cullin_repeat-like_dom_sf"/>
</dbReference>
<dbReference type="InterPro" id="IPR036317">
    <property type="entry name" value="Cullin_homology_sf"/>
</dbReference>
<evidence type="ECO:0000259" key="8">
    <source>
        <dbReference type="PROSITE" id="PS50069"/>
    </source>
</evidence>
<dbReference type="SUPFAM" id="SSF74788">
    <property type="entry name" value="Cullin repeat-like"/>
    <property type="match status" value="1"/>
</dbReference>
<accession>A0A158Q4U8</accession>
<dbReference type="EMBL" id="UYYG01001180">
    <property type="protein sequence ID" value="VDN59374.1"/>
    <property type="molecule type" value="Genomic_DNA"/>
</dbReference>
<dbReference type="Proteomes" id="UP000038040">
    <property type="component" value="Unplaced"/>
</dbReference>
<dbReference type="GO" id="GO:0043066">
    <property type="term" value="P:negative regulation of apoptotic process"/>
    <property type="evidence" value="ECO:0007669"/>
    <property type="project" value="UniProtKB-ARBA"/>
</dbReference>
<dbReference type="Pfam" id="PF10557">
    <property type="entry name" value="Cullin_Nedd8"/>
    <property type="match status" value="1"/>
</dbReference>
<protein>
    <submittedName>
        <fullName evidence="12">CULLIN_2 domain-containing protein</fullName>
    </submittedName>
</protein>
<dbReference type="PROSITE" id="PS50069">
    <property type="entry name" value="CULLIN_2"/>
    <property type="match status" value="1"/>
</dbReference>
<keyword evidence="4" id="KW-0833">Ubl conjugation pathway</keyword>
<evidence type="ECO:0000256" key="3">
    <source>
        <dbReference type="ARBA" id="ARBA00022499"/>
    </source>
</evidence>
<organism evidence="10 12">
    <name type="scientific">Dracunculus medinensis</name>
    <name type="common">Guinea worm</name>
    <dbReference type="NCBI Taxonomy" id="318479"/>
    <lineage>
        <taxon>Eukaryota</taxon>
        <taxon>Metazoa</taxon>
        <taxon>Ecdysozoa</taxon>
        <taxon>Nematoda</taxon>
        <taxon>Chromadorea</taxon>
        <taxon>Rhabditida</taxon>
        <taxon>Spirurina</taxon>
        <taxon>Dracunculoidea</taxon>
        <taxon>Dracunculidae</taxon>
        <taxon>Dracunculus</taxon>
    </lineage>
</organism>
<dbReference type="InterPro" id="IPR036388">
    <property type="entry name" value="WH-like_DNA-bd_sf"/>
</dbReference>
<dbReference type="FunFam" id="1.20.1310.10:FF:000019">
    <property type="entry name" value="Cullin 1"/>
    <property type="match status" value="1"/>
</dbReference>
<evidence type="ECO:0000313" key="11">
    <source>
        <dbReference type="Proteomes" id="UP000274756"/>
    </source>
</evidence>
<dbReference type="InterPro" id="IPR019559">
    <property type="entry name" value="Cullin_neddylation_domain"/>
</dbReference>
<name>A0A158Q4U8_DRAME</name>
<dbReference type="SMART" id="SM00182">
    <property type="entry name" value="CULLIN"/>
    <property type="match status" value="1"/>
</dbReference>
<dbReference type="InterPro" id="IPR016157">
    <property type="entry name" value="Cullin_CS"/>
</dbReference>
<dbReference type="OrthoDB" id="27073at2759"/>
<evidence type="ECO:0000256" key="6">
    <source>
        <dbReference type="PROSITE-ProRule" id="PRU00330"/>
    </source>
</evidence>
<dbReference type="SUPFAM" id="SSF75632">
    <property type="entry name" value="Cullin homology domain"/>
    <property type="match status" value="1"/>
</dbReference>
<dbReference type="Gene3D" id="1.10.10.10">
    <property type="entry name" value="Winged helix-like DNA-binding domain superfamily/Winged helix DNA-binding domain"/>
    <property type="match status" value="2"/>
</dbReference>
<comment type="similarity">
    <text evidence="2 6 7">Belongs to the cullin family.</text>
</comment>
<evidence type="ECO:0000313" key="9">
    <source>
        <dbReference type="EMBL" id="VDN59374.1"/>
    </source>
</evidence>
<evidence type="ECO:0000256" key="5">
    <source>
        <dbReference type="ARBA" id="ARBA00022843"/>
    </source>
</evidence>
<dbReference type="GO" id="GO:0031625">
    <property type="term" value="F:ubiquitin protein ligase binding"/>
    <property type="evidence" value="ECO:0007669"/>
    <property type="project" value="InterPro"/>
</dbReference>
<dbReference type="PANTHER" id="PTHR11932">
    <property type="entry name" value="CULLIN"/>
    <property type="match status" value="1"/>
</dbReference>
<keyword evidence="11" id="KW-1185">Reference proteome</keyword>
<gene>
    <name evidence="9" type="ORF">DME_LOCUS9347</name>
</gene>
<dbReference type="InterPro" id="IPR001373">
    <property type="entry name" value="Cullin_N"/>
</dbReference>
<dbReference type="STRING" id="318479.A0A158Q4U8"/>
<dbReference type="WBParaSite" id="DME_0000575401-mRNA-1">
    <property type="protein sequence ID" value="DME_0000575401-mRNA-1"/>
    <property type="gene ID" value="DME_0000575401"/>
</dbReference>
<evidence type="ECO:0000256" key="7">
    <source>
        <dbReference type="RuleBase" id="RU003829"/>
    </source>
</evidence>
<dbReference type="FunFam" id="1.20.1310.10:FF:000007">
    <property type="entry name" value="Cullin 1"/>
    <property type="match status" value="1"/>
</dbReference>
<dbReference type="GO" id="GO:0006511">
    <property type="term" value="P:ubiquitin-dependent protein catabolic process"/>
    <property type="evidence" value="ECO:0007669"/>
    <property type="project" value="InterPro"/>
</dbReference>
<dbReference type="Pfam" id="PF26557">
    <property type="entry name" value="Cullin_AB"/>
    <property type="match status" value="1"/>
</dbReference>
<dbReference type="PROSITE" id="PS01256">
    <property type="entry name" value="CULLIN_1"/>
    <property type="match status" value="1"/>
</dbReference>
<evidence type="ECO:0000256" key="2">
    <source>
        <dbReference type="ARBA" id="ARBA00006019"/>
    </source>
</evidence>
<dbReference type="GO" id="GO:1902532">
    <property type="term" value="P:negative regulation of intracellular signal transduction"/>
    <property type="evidence" value="ECO:0007669"/>
    <property type="project" value="UniProtKB-ARBA"/>
</dbReference>
<dbReference type="GO" id="GO:0019005">
    <property type="term" value="C:SCF ubiquitin ligase complex"/>
    <property type="evidence" value="ECO:0007669"/>
    <property type="project" value="UniProtKB-ARBA"/>
</dbReference>
<dbReference type="InterPro" id="IPR016158">
    <property type="entry name" value="Cullin_homology"/>
</dbReference>
<dbReference type="InterPro" id="IPR045093">
    <property type="entry name" value="Cullin"/>
</dbReference>
<feature type="domain" description="Cullin family profile" evidence="8">
    <location>
        <begin position="358"/>
        <end position="586"/>
    </location>
</feature>
<dbReference type="Gene3D" id="4.10.1030.10">
    <property type="entry name" value="Ring Box Chain A, domain 5"/>
    <property type="match status" value="1"/>
</dbReference>
<dbReference type="AlphaFoldDB" id="A0A158Q4U8"/>
<dbReference type="SMART" id="SM00884">
    <property type="entry name" value="Cullin_Nedd8"/>
    <property type="match status" value="1"/>
</dbReference>
<dbReference type="FunFam" id="1.10.10.10:FF:000014">
    <property type="entry name" value="Cullin 1"/>
    <property type="match status" value="1"/>
</dbReference>
<dbReference type="InterPro" id="IPR036390">
    <property type="entry name" value="WH_DNA-bd_sf"/>
</dbReference>
<evidence type="ECO:0000313" key="12">
    <source>
        <dbReference type="WBParaSite" id="DME_0000575401-mRNA-1"/>
    </source>
</evidence>